<proteinExistence type="predicted"/>
<dbReference type="AlphaFoldDB" id="A0A833DRX2"/>
<dbReference type="EMBL" id="DQSV01000094">
    <property type="protein sequence ID" value="HIP17631.1"/>
    <property type="molecule type" value="Genomic_DNA"/>
</dbReference>
<comment type="caution">
    <text evidence="1">The sequence shown here is derived from an EMBL/GenBank/DDBJ whole genome shotgun (WGS) entry which is preliminary data.</text>
</comment>
<organism evidence="1 2">
    <name type="scientific">Methanothermococcus okinawensis</name>
    <dbReference type="NCBI Taxonomy" id="155863"/>
    <lineage>
        <taxon>Archaea</taxon>
        <taxon>Methanobacteriati</taxon>
        <taxon>Methanobacteriota</taxon>
        <taxon>Methanomada group</taxon>
        <taxon>Methanococci</taxon>
        <taxon>Methanococcales</taxon>
        <taxon>Methanococcaceae</taxon>
        <taxon>Methanothermococcus</taxon>
    </lineage>
</organism>
<gene>
    <name evidence="1" type="ORF">EYG76_04990</name>
</gene>
<reference evidence="1" key="1">
    <citation type="journal article" date="2020" name="ISME J.">
        <title>Gammaproteobacteria mediating utilization of methyl-, sulfur- and petroleum organic compounds in deep ocean hydrothermal plumes.</title>
        <authorList>
            <person name="Zhou Z."/>
            <person name="Liu Y."/>
            <person name="Pan J."/>
            <person name="Cron B.R."/>
            <person name="Toner B.M."/>
            <person name="Anantharaman K."/>
            <person name="Breier J.A."/>
            <person name="Dick G.J."/>
            <person name="Li M."/>
        </authorList>
    </citation>
    <scope>NUCLEOTIDE SEQUENCE</scope>
    <source>
        <strain evidence="1">SZUA-1385</strain>
    </source>
</reference>
<evidence type="ECO:0000313" key="2">
    <source>
        <dbReference type="Proteomes" id="UP000605144"/>
    </source>
</evidence>
<protein>
    <submittedName>
        <fullName evidence="1">Uncharacterized protein</fullName>
    </submittedName>
</protein>
<sequence length="71" mass="8325">MKMYVLCKNENNFNGDSNNDLIINCGICKGMDTTTPIKIMMNEYYDEIEEIIYPECDILKKVLNRNNILKK</sequence>
<accession>A0A833DRX2</accession>
<dbReference type="Proteomes" id="UP000605144">
    <property type="component" value="Unassembled WGS sequence"/>
</dbReference>
<name>A0A833DRX2_9EURY</name>
<evidence type="ECO:0000313" key="1">
    <source>
        <dbReference type="EMBL" id="HIP17631.1"/>
    </source>
</evidence>